<dbReference type="AlphaFoldDB" id="A0A0F9T0J7"/>
<gene>
    <name evidence="1" type="ORF">LCGC14_0407410</name>
</gene>
<comment type="caution">
    <text evidence="1">The sequence shown here is derived from an EMBL/GenBank/DDBJ whole genome shotgun (WGS) entry which is preliminary data.</text>
</comment>
<reference evidence="1" key="1">
    <citation type="journal article" date="2015" name="Nature">
        <title>Complex archaea that bridge the gap between prokaryotes and eukaryotes.</title>
        <authorList>
            <person name="Spang A."/>
            <person name="Saw J.H."/>
            <person name="Jorgensen S.L."/>
            <person name="Zaremba-Niedzwiedzka K."/>
            <person name="Martijn J."/>
            <person name="Lind A.E."/>
            <person name="van Eijk R."/>
            <person name="Schleper C."/>
            <person name="Guy L."/>
            <person name="Ettema T.J."/>
        </authorList>
    </citation>
    <scope>NUCLEOTIDE SEQUENCE</scope>
</reference>
<accession>A0A0F9T0J7</accession>
<protein>
    <submittedName>
        <fullName evidence="1">Uncharacterized protein</fullName>
    </submittedName>
</protein>
<evidence type="ECO:0000313" key="1">
    <source>
        <dbReference type="EMBL" id="KKN72774.1"/>
    </source>
</evidence>
<name>A0A0F9T0J7_9ZZZZ</name>
<proteinExistence type="predicted"/>
<organism evidence="1">
    <name type="scientific">marine sediment metagenome</name>
    <dbReference type="NCBI Taxonomy" id="412755"/>
    <lineage>
        <taxon>unclassified sequences</taxon>
        <taxon>metagenomes</taxon>
        <taxon>ecological metagenomes</taxon>
    </lineage>
</organism>
<dbReference type="EMBL" id="LAZR01000355">
    <property type="protein sequence ID" value="KKN72774.1"/>
    <property type="molecule type" value="Genomic_DNA"/>
</dbReference>
<sequence length="171" mass="18732">MTTTFRMVDGDIFFDVNGRLDPLGNFGKVSQDLAEVLLTHLDLDRDYGSELVLTDTSPVFNISKAQVTSYVLDAVERLRSLQRTSAFTTAQEEIAAIEQIQVFKNDQTEILFGLSVLTTSGPSVEASARIEQKPVALNQLLPPGSSQQVQEIRTKALNPTPVITGETYNGV</sequence>